<reference evidence="1" key="1">
    <citation type="journal article" date="2014" name="Front. Microbiol.">
        <title>High frequency of phylogenetically diverse reductive dehalogenase-homologous genes in deep subseafloor sedimentary metagenomes.</title>
        <authorList>
            <person name="Kawai M."/>
            <person name="Futagami T."/>
            <person name="Toyoda A."/>
            <person name="Takaki Y."/>
            <person name="Nishi S."/>
            <person name="Hori S."/>
            <person name="Arai W."/>
            <person name="Tsubouchi T."/>
            <person name="Morono Y."/>
            <person name="Uchiyama I."/>
            <person name="Ito T."/>
            <person name="Fujiyama A."/>
            <person name="Inagaki F."/>
            <person name="Takami H."/>
        </authorList>
    </citation>
    <scope>NUCLEOTIDE SEQUENCE</scope>
    <source>
        <strain evidence="1">Expedition CK06-06</strain>
    </source>
</reference>
<name>X0TJ09_9ZZZZ</name>
<protein>
    <submittedName>
        <fullName evidence="1">Uncharacterized protein</fullName>
    </submittedName>
</protein>
<organism evidence="1">
    <name type="scientific">marine sediment metagenome</name>
    <dbReference type="NCBI Taxonomy" id="412755"/>
    <lineage>
        <taxon>unclassified sequences</taxon>
        <taxon>metagenomes</taxon>
        <taxon>ecological metagenomes</taxon>
    </lineage>
</organism>
<dbReference type="AlphaFoldDB" id="X0TJ09"/>
<gene>
    <name evidence="1" type="ORF">S01H1_22938</name>
</gene>
<evidence type="ECO:0000313" key="1">
    <source>
        <dbReference type="EMBL" id="GAF93234.1"/>
    </source>
</evidence>
<proteinExistence type="predicted"/>
<accession>X0TJ09</accession>
<feature type="non-terminal residue" evidence="1">
    <location>
        <position position="1"/>
    </location>
</feature>
<comment type="caution">
    <text evidence="1">The sequence shown here is derived from an EMBL/GenBank/DDBJ whole genome shotgun (WGS) entry which is preliminary data.</text>
</comment>
<sequence length="31" mass="3401">TCLLLAIREEMKVSPADYKATIPVPPCWSAP</sequence>
<dbReference type="EMBL" id="BARS01013082">
    <property type="protein sequence ID" value="GAF93234.1"/>
    <property type="molecule type" value="Genomic_DNA"/>
</dbReference>